<dbReference type="EMBL" id="JAZHYN010000005">
    <property type="protein sequence ID" value="MEF3365469.1"/>
    <property type="molecule type" value="Genomic_DNA"/>
</dbReference>
<keyword evidence="1" id="KW-1133">Transmembrane helix</keyword>
<gene>
    <name evidence="2" type="ORF">V3H18_02860</name>
</gene>
<sequence length="61" mass="7010">MVKHELDKESALKLYALRFVDSIYNASVFSVIAYSLSLLLLAMVGLGVYFKLIYVPEFHPW</sequence>
<reference evidence="2 3" key="1">
    <citation type="submission" date="2024-02" db="EMBL/GenBank/DDBJ databases">
        <authorList>
            <person name="Grouzdev D."/>
        </authorList>
    </citation>
    <scope>NUCLEOTIDE SEQUENCE [LARGE SCALE GENOMIC DNA]</scope>
    <source>
        <strain evidence="2 3">9N</strain>
    </source>
</reference>
<accession>A0ABU7XE88</accession>
<keyword evidence="1" id="KW-0472">Membrane</keyword>
<name>A0ABU7XE88_9HYPH</name>
<protein>
    <submittedName>
        <fullName evidence="2">Uncharacterized protein</fullName>
    </submittedName>
</protein>
<evidence type="ECO:0000313" key="2">
    <source>
        <dbReference type="EMBL" id="MEF3365469.1"/>
    </source>
</evidence>
<comment type="caution">
    <text evidence="2">The sequence shown here is derived from an EMBL/GenBank/DDBJ whole genome shotgun (WGS) entry which is preliminary data.</text>
</comment>
<dbReference type="RefSeq" id="WP_332080376.1">
    <property type="nucleotide sequence ID" value="NZ_JAZHYN010000005.1"/>
</dbReference>
<organism evidence="2 3">
    <name type="scientific">Methylocystis borbori</name>
    <dbReference type="NCBI Taxonomy" id="3118750"/>
    <lineage>
        <taxon>Bacteria</taxon>
        <taxon>Pseudomonadati</taxon>
        <taxon>Pseudomonadota</taxon>
        <taxon>Alphaproteobacteria</taxon>
        <taxon>Hyphomicrobiales</taxon>
        <taxon>Methylocystaceae</taxon>
        <taxon>Methylocystis</taxon>
    </lineage>
</organism>
<keyword evidence="3" id="KW-1185">Reference proteome</keyword>
<feature type="transmembrane region" description="Helical" evidence="1">
    <location>
        <begin position="23"/>
        <end position="50"/>
    </location>
</feature>
<keyword evidence="1" id="KW-0812">Transmembrane</keyword>
<evidence type="ECO:0000256" key="1">
    <source>
        <dbReference type="SAM" id="Phobius"/>
    </source>
</evidence>
<evidence type="ECO:0000313" key="3">
    <source>
        <dbReference type="Proteomes" id="UP001350748"/>
    </source>
</evidence>
<dbReference type="Proteomes" id="UP001350748">
    <property type="component" value="Unassembled WGS sequence"/>
</dbReference>
<proteinExistence type="predicted"/>